<protein>
    <recommendedName>
        <fullName evidence="2">phosphomevalonate kinase</fullName>
        <ecNumber evidence="2">2.7.4.2</ecNumber>
    </recommendedName>
</protein>
<feature type="domain" description="GHMP kinase N-terminal" evidence="7">
    <location>
        <begin position="77"/>
        <end position="137"/>
    </location>
</feature>
<dbReference type="InterPro" id="IPR035102">
    <property type="entry name" value="Phosphomevalonate_kinase"/>
</dbReference>
<dbReference type="Gene3D" id="3.30.230.10">
    <property type="match status" value="2"/>
</dbReference>
<dbReference type="EMBL" id="WJIE01000001">
    <property type="protein sequence ID" value="MRG90945.1"/>
    <property type="molecule type" value="Genomic_DNA"/>
</dbReference>
<dbReference type="InterPro" id="IPR006204">
    <property type="entry name" value="GHMP_kinase_N_dom"/>
</dbReference>
<accession>A0A6N7PLG6</accession>
<evidence type="ECO:0000313" key="8">
    <source>
        <dbReference type="EMBL" id="MRG90945.1"/>
    </source>
</evidence>
<dbReference type="GO" id="GO:0005524">
    <property type="term" value="F:ATP binding"/>
    <property type="evidence" value="ECO:0007669"/>
    <property type="project" value="UniProtKB-KW"/>
</dbReference>
<evidence type="ECO:0000256" key="1">
    <source>
        <dbReference type="ARBA" id="ARBA00005017"/>
    </source>
</evidence>
<evidence type="ECO:0000256" key="5">
    <source>
        <dbReference type="ARBA" id="ARBA00022777"/>
    </source>
</evidence>
<dbReference type="Pfam" id="PF00288">
    <property type="entry name" value="GHMP_kinases_N"/>
    <property type="match status" value="1"/>
</dbReference>
<comment type="caution">
    <text evidence="8">The sequence shown here is derived from an EMBL/GenBank/DDBJ whole genome shotgun (WGS) entry which is preliminary data.</text>
</comment>
<keyword evidence="5" id="KW-0418">Kinase</keyword>
<evidence type="ECO:0000256" key="4">
    <source>
        <dbReference type="ARBA" id="ARBA00022741"/>
    </source>
</evidence>
<dbReference type="OrthoDB" id="1522677at2"/>
<comment type="pathway">
    <text evidence="1">Isoprenoid biosynthesis; isopentenyl diphosphate biosynthesis via mevalonate pathway; isopentenyl diphosphate from (R)-mevalonate: step 2/3.</text>
</comment>
<organism evidence="8 9">
    <name type="scientific">Polyangium spumosum</name>
    <dbReference type="NCBI Taxonomy" id="889282"/>
    <lineage>
        <taxon>Bacteria</taxon>
        <taxon>Pseudomonadati</taxon>
        <taxon>Myxococcota</taxon>
        <taxon>Polyangia</taxon>
        <taxon>Polyangiales</taxon>
        <taxon>Polyangiaceae</taxon>
        <taxon>Polyangium</taxon>
    </lineage>
</organism>
<dbReference type="InterPro" id="IPR020568">
    <property type="entry name" value="Ribosomal_Su5_D2-typ_SF"/>
</dbReference>
<dbReference type="AlphaFoldDB" id="A0A6N7PLG6"/>
<name>A0A6N7PLG6_9BACT</name>
<dbReference type="GO" id="GO:0004631">
    <property type="term" value="F:phosphomevalonate kinase activity"/>
    <property type="evidence" value="ECO:0007669"/>
    <property type="project" value="UniProtKB-EC"/>
</dbReference>
<evidence type="ECO:0000259" key="7">
    <source>
        <dbReference type="Pfam" id="PF00288"/>
    </source>
</evidence>
<evidence type="ECO:0000256" key="6">
    <source>
        <dbReference type="ARBA" id="ARBA00022840"/>
    </source>
</evidence>
<dbReference type="PANTHER" id="PTHR31814">
    <property type="match status" value="1"/>
</dbReference>
<dbReference type="PRINTS" id="PR00959">
    <property type="entry name" value="MEVGALKINASE"/>
</dbReference>
<keyword evidence="3" id="KW-0808">Transferase</keyword>
<dbReference type="SUPFAM" id="SSF55060">
    <property type="entry name" value="GHMP Kinase, C-terminal domain"/>
    <property type="match status" value="1"/>
</dbReference>
<dbReference type="InterPro" id="IPR014721">
    <property type="entry name" value="Ribsml_uS5_D2-typ_fold_subgr"/>
</dbReference>
<evidence type="ECO:0000256" key="3">
    <source>
        <dbReference type="ARBA" id="ARBA00022679"/>
    </source>
</evidence>
<evidence type="ECO:0000256" key="2">
    <source>
        <dbReference type="ARBA" id="ARBA00012958"/>
    </source>
</evidence>
<dbReference type="Gene3D" id="3.30.70.890">
    <property type="entry name" value="GHMP kinase, C-terminal domain"/>
    <property type="match status" value="1"/>
</dbReference>
<keyword evidence="4" id="KW-0547">Nucleotide-binding</keyword>
<dbReference type="PANTHER" id="PTHR31814:SF2">
    <property type="entry name" value="PHOSPHOMEVALONATE KINASE"/>
    <property type="match status" value="1"/>
</dbReference>
<keyword evidence="6" id="KW-0067">ATP-binding</keyword>
<dbReference type="SUPFAM" id="SSF54211">
    <property type="entry name" value="Ribosomal protein S5 domain 2-like"/>
    <property type="match status" value="1"/>
</dbReference>
<dbReference type="InterPro" id="IPR036554">
    <property type="entry name" value="GHMP_kinase_C_sf"/>
</dbReference>
<evidence type="ECO:0000313" key="9">
    <source>
        <dbReference type="Proteomes" id="UP000440224"/>
    </source>
</evidence>
<dbReference type="RefSeq" id="WP_153817800.1">
    <property type="nucleotide sequence ID" value="NZ_WJIE01000001.1"/>
</dbReference>
<proteinExistence type="predicted"/>
<dbReference type="Proteomes" id="UP000440224">
    <property type="component" value="Unassembled WGS sequence"/>
</dbReference>
<keyword evidence="9" id="KW-1185">Reference proteome</keyword>
<sequence length="302" mass="30535">MITRAPGKIVVSGAYAVLEGAPALVAAVDRYVVADESHTSELVTEEVHAAIDAGVLRHAPAFDASALRAPMPDGTTRKLGLGSSAAILVASIGAALAATITDEAKLRSVVFPLALAAHRKAQPRGSGIDVASSVFGGVVACRLVKDGALDVAPFALPRGVVLEVFACPTAASTGALVEKVQAVRARDPEVYRKLLDEIADGAKAALEAEDAAGFVRAIAAQIDTLAELGRVSGAPIVVDDVATLRTFARAEGASFGPSGAGGGDIALWIGPAPSSAAFRERAATLHLEPLDTRIGAPGLSVG</sequence>
<dbReference type="EC" id="2.7.4.2" evidence="2"/>
<gene>
    <name evidence="8" type="ORF">GF068_03275</name>
</gene>
<reference evidence="8 9" key="1">
    <citation type="submission" date="2019-10" db="EMBL/GenBank/DDBJ databases">
        <title>A soil myxobacterium in the family Polyangiaceae.</title>
        <authorList>
            <person name="Li Y."/>
            <person name="Wang J."/>
        </authorList>
    </citation>
    <scope>NUCLEOTIDE SEQUENCE [LARGE SCALE GENOMIC DNA]</scope>
    <source>
        <strain evidence="8 9">DSM 14734</strain>
    </source>
</reference>